<gene>
    <name evidence="1" type="ORF">NBR_LOCUS2573</name>
</gene>
<reference evidence="1 2" key="2">
    <citation type="submission" date="2018-11" db="EMBL/GenBank/DDBJ databases">
        <authorList>
            <consortium name="Pathogen Informatics"/>
        </authorList>
    </citation>
    <scope>NUCLEOTIDE SEQUENCE [LARGE SCALE GENOMIC DNA]</scope>
</reference>
<proteinExistence type="predicted"/>
<dbReference type="WBParaSite" id="NBR_0000257201-mRNA-1">
    <property type="protein sequence ID" value="NBR_0000257201-mRNA-1"/>
    <property type="gene ID" value="NBR_0000257201"/>
</dbReference>
<reference evidence="3" key="1">
    <citation type="submission" date="2017-02" db="UniProtKB">
        <authorList>
            <consortium name="WormBaseParasite"/>
        </authorList>
    </citation>
    <scope>IDENTIFICATION</scope>
</reference>
<protein>
    <submittedName>
        <fullName evidence="1 3">Uncharacterized protein</fullName>
    </submittedName>
</protein>
<dbReference type="EMBL" id="UYSL01003045">
    <property type="protein sequence ID" value="VDL66162.1"/>
    <property type="molecule type" value="Genomic_DNA"/>
</dbReference>
<keyword evidence="2" id="KW-1185">Reference proteome</keyword>
<evidence type="ECO:0000313" key="2">
    <source>
        <dbReference type="Proteomes" id="UP000271162"/>
    </source>
</evidence>
<dbReference type="Proteomes" id="UP000271162">
    <property type="component" value="Unassembled WGS sequence"/>
</dbReference>
<dbReference type="AlphaFoldDB" id="A0A0N4XJ70"/>
<evidence type="ECO:0000313" key="1">
    <source>
        <dbReference type="EMBL" id="VDL66162.1"/>
    </source>
</evidence>
<evidence type="ECO:0000313" key="3">
    <source>
        <dbReference type="WBParaSite" id="NBR_0000257201-mRNA-1"/>
    </source>
</evidence>
<accession>A0A0N4XJ70</accession>
<name>A0A0N4XJ70_NIPBR</name>
<sequence length="29" mass="3511">MTTAQEHRTHFWVKVPISIRVFGRKIENE</sequence>
<organism evidence="3">
    <name type="scientific">Nippostrongylus brasiliensis</name>
    <name type="common">Rat hookworm</name>
    <dbReference type="NCBI Taxonomy" id="27835"/>
    <lineage>
        <taxon>Eukaryota</taxon>
        <taxon>Metazoa</taxon>
        <taxon>Ecdysozoa</taxon>
        <taxon>Nematoda</taxon>
        <taxon>Chromadorea</taxon>
        <taxon>Rhabditida</taxon>
        <taxon>Rhabditina</taxon>
        <taxon>Rhabditomorpha</taxon>
        <taxon>Strongyloidea</taxon>
        <taxon>Heligmosomidae</taxon>
        <taxon>Nippostrongylus</taxon>
    </lineage>
</organism>